<evidence type="ECO:0000259" key="1">
    <source>
        <dbReference type="Pfam" id="PF11706"/>
    </source>
</evidence>
<dbReference type="Pfam" id="PF07336">
    <property type="entry name" value="ABATE"/>
    <property type="match status" value="1"/>
</dbReference>
<proteinExistence type="predicted"/>
<keyword evidence="3" id="KW-1185">Reference proteome</keyword>
<dbReference type="AlphaFoldDB" id="A0A7C9NDH6"/>
<accession>A0A7C9NDH6</accession>
<dbReference type="RefSeq" id="WP_161479260.1">
    <property type="nucleotide sequence ID" value="NZ_WXEW01000002.1"/>
</dbReference>
<dbReference type="Gene3D" id="1.10.3300.10">
    <property type="entry name" value="Jann2411-like domain"/>
    <property type="match status" value="1"/>
</dbReference>
<protein>
    <recommendedName>
        <fullName evidence="1">Zinc finger CGNR domain-containing protein</fullName>
    </recommendedName>
</protein>
<name>A0A7C9NDH6_9ACTN</name>
<sequence length="174" mass="18944">MKAAEPDEALLLALLNTTPTVGGEVDDRLADPAAARAWIVEHAGDQHADEDLTLLRSTRDTLQALVHGQAAPAALAPALDGVGYRPVIGDTGIEWRLSTPREHTLAARAAVAWDTLRRTAPGRVRPCENADECTLFLIDHSKSNSARWCSMAGCGNRMKARRHYERRKNTRTSG</sequence>
<evidence type="ECO:0000313" key="3">
    <source>
        <dbReference type="Proteomes" id="UP000479526"/>
    </source>
</evidence>
<dbReference type="SUPFAM" id="SSF160904">
    <property type="entry name" value="Jann2411-like"/>
    <property type="match status" value="1"/>
</dbReference>
<evidence type="ECO:0000313" key="2">
    <source>
        <dbReference type="EMBL" id="NAS21875.1"/>
    </source>
</evidence>
<dbReference type="InterPro" id="IPR023286">
    <property type="entry name" value="ABATE_dom_sf"/>
</dbReference>
<dbReference type="EMBL" id="WXEW01000002">
    <property type="protein sequence ID" value="NAS21875.1"/>
    <property type="molecule type" value="Genomic_DNA"/>
</dbReference>
<dbReference type="InterPro" id="IPR021005">
    <property type="entry name" value="Znf_CGNR"/>
</dbReference>
<dbReference type="PANTHER" id="PTHR35525:SF3">
    <property type="entry name" value="BLL6575 PROTEIN"/>
    <property type="match status" value="1"/>
</dbReference>
<dbReference type="InterPro" id="IPR010852">
    <property type="entry name" value="ABATE"/>
</dbReference>
<dbReference type="Pfam" id="PF11706">
    <property type="entry name" value="zf-CGNR"/>
    <property type="match status" value="1"/>
</dbReference>
<dbReference type="PANTHER" id="PTHR35525">
    <property type="entry name" value="BLL6575 PROTEIN"/>
    <property type="match status" value="1"/>
</dbReference>
<comment type="caution">
    <text evidence="2">The sequence shown here is derived from an EMBL/GenBank/DDBJ whole genome shotgun (WGS) entry which is preliminary data.</text>
</comment>
<feature type="domain" description="Zinc finger CGNR" evidence="1">
    <location>
        <begin position="123"/>
        <end position="167"/>
    </location>
</feature>
<gene>
    <name evidence="2" type="ORF">GT755_09280</name>
</gene>
<reference evidence="2 3" key="1">
    <citation type="submission" date="2020-01" db="EMBL/GenBank/DDBJ databases">
        <title>Herbidospora sp. NEAU-GS84 nov., a novel actinomycete isolated from soil.</title>
        <authorList>
            <person name="Han L."/>
        </authorList>
    </citation>
    <scope>NUCLEOTIDE SEQUENCE [LARGE SCALE GENOMIC DNA]</scope>
    <source>
        <strain evidence="2 3">NEAU-GS84</strain>
    </source>
</reference>
<dbReference type="Proteomes" id="UP000479526">
    <property type="component" value="Unassembled WGS sequence"/>
</dbReference>
<organism evidence="2 3">
    <name type="scientific">Herbidospora solisilvae</name>
    <dbReference type="NCBI Taxonomy" id="2696284"/>
    <lineage>
        <taxon>Bacteria</taxon>
        <taxon>Bacillati</taxon>
        <taxon>Actinomycetota</taxon>
        <taxon>Actinomycetes</taxon>
        <taxon>Streptosporangiales</taxon>
        <taxon>Streptosporangiaceae</taxon>
        <taxon>Herbidospora</taxon>
    </lineage>
</organism>